<feature type="compositionally biased region" description="Basic residues" evidence="5">
    <location>
        <begin position="115"/>
        <end position="138"/>
    </location>
</feature>
<keyword evidence="2" id="KW-0645">Protease</keyword>
<evidence type="ECO:0000259" key="6">
    <source>
        <dbReference type="PROSITE" id="PS50600"/>
    </source>
</evidence>
<dbReference type="Proteomes" id="UP000001514">
    <property type="component" value="Unassembled WGS sequence"/>
</dbReference>
<dbReference type="InterPro" id="IPR003653">
    <property type="entry name" value="Peptidase_C48_C"/>
</dbReference>
<sequence>MAPKRQSARLMQQRLPEEEQMRIALANSMKTFKEEQRQCADLSHLDDVKLDATQRTTQVFRRRKRPRQEEDEEPAVSNGGNDENSGKSRTMDEIVESTEILKDAPATARSAGKSKQSKTTKRQKSLKRLIPSTKKKKKKDLVRSYFGFSAPGKLEEPSPEGSNEEVFLVDDEDHLQDSEQQLKRCGVKFAYPSRDDPEAVEVEEHHLQCLAEREYVNDTIIDLYIKYILVSQSTELERFHVFNSFFFKRLAQAVCDEDYVESVGKLRKWTKGVDIYDKAYVLMPVHQQMHWSLVVVCFSGPKPGCHILHLDSMQTGHVSRPIYEVVRRYLAAEWISHGGENKDFKNVHERKVKVPKQQNEYDCGLFMLHYIQQFLSKAPASFSDSMVKDMVHAWFSLAEASKLRTTIRDITDKIFFPKEGKEEPPALDSVAIDGATKPESEQDPSAAFINEATVEGSNGDNTTQQAVTNDTTQQAVVNDNTNQQAVTNDPASVPSSEERRDDDPTSVPSSEERRDDDPANVPSKEEIRDDHPAGNPSSEEILPASTGNDPANNPSTEETGRSDPDGMVPGESHEDHPASS</sequence>
<evidence type="ECO:0000256" key="2">
    <source>
        <dbReference type="ARBA" id="ARBA00022670"/>
    </source>
</evidence>
<keyword evidence="4" id="KW-0788">Thiol protease</keyword>
<evidence type="ECO:0000313" key="8">
    <source>
        <dbReference type="Proteomes" id="UP000001514"/>
    </source>
</evidence>
<feature type="compositionally biased region" description="Basic and acidic residues" evidence="5">
    <location>
        <begin position="510"/>
        <end position="532"/>
    </location>
</feature>
<evidence type="ECO:0000256" key="3">
    <source>
        <dbReference type="ARBA" id="ARBA00022801"/>
    </source>
</evidence>
<dbReference type="GO" id="GO:0016929">
    <property type="term" value="F:deSUMOylase activity"/>
    <property type="evidence" value="ECO:0000318"/>
    <property type="project" value="GO_Central"/>
</dbReference>
<feature type="domain" description="Ubiquitin-like protease family profile" evidence="6">
    <location>
        <begin position="200"/>
        <end position="374"/>
    </location>
</feature>
<dbReference type="SUPFAM" id="SSF54001">
    <property type="entry name" value="Cysteine proteinases"/>
    <property type="match status" value="1"/>
</dbReference>
<dbReference type="STRING" id="88036.D8QUT7"/>
<feature type="compositionally biased region" description="Basic and acidic residues" evidence="5">
    <location>
        <begin position="571"/>
        <end position="580"/>
    </location>
</feature>
<dbReference type="HOGENOM" id="CLU_474423_0_0_1"/>
<dbReference type="InParanoid" id="D8QUT7"/>
<comment type="similarity">
    <text evidence="1">Belongs to the peptidase C48 family.</text>
</comment>
<dbReference type="Gene3D" id="3.30.310.130">
    <property type="entry name" value="Ubiquitin-related"/>
    <property type="match status" value="1"/>
</dbReference>
<name>D8QUT7_SELML</name>
<evidence type="ECO:0000256" key="1">
    <source>
        <dbReference type="ARBA" id="ARBA00005234"/>
    </source>
</evidence>
<dbReference type="KEGG" id="smo:SELMODRAFT_404271"/>
<dbReference type="GO" id="GO:0070139">
    <property type="term" value="F:SUMO-specific endopeptidase activity"/>
    <property type="evidence" value="ECO:0000318"/>
    <property type="project" value="GO_Central"/>
</dbReference>
<organism evidence="8">
    <name type="scientific">Selaginella moellendorffii</name>
    <name type="common">Spikemoss</name>
    <dbReference type="NCBI Taxonomy" id="88036"/>
    <lineage>
        <taxon>Eukaryota</taxon>
        <taxon>Viridiplantae</taxon>
        <taxon>Streptophyta</taxon>
        <taxon>Embryophyta</taxon>
        <taxon>Tracheophyta</taxon>
        <taxon>Lycopodiopsida</taxon>
        <taxon>Selaginellales</taxon>
        <taxon>Selaginellaceae</taxon>
        <taxon>Selaginella</taxon>
    </lineage>
</organism>
<dbReference type="Gramene" id="EFJ35930">
    <property type="protein sequence ID" value="EFJ35930"/>
    <property type="gene ID" value="SELMODRAFT_404271"/>
</dbReference>
<evidence type="ECO:0000256" key="5">
    <source>
        <dbReference type="SAM" id="MobiDB-lite"/>
    </source>
</evidence>
<protein>
    <recommendedName>
        <fullName evidence="6">Ubiquitin-like protease family profile domain-containing protein</fullName>
    </recommendedName>
</protein>
<accession>D8QUT7</accession>
<dbReference type="AlphaFoldDB" id="D8QUT7"/>
<dbReference type="eggNOG" id="KOG0779">
    <property type="taxonomic scope" value="Eukaryota"/>
</dbReference>
<gene>
    <name evidence="7" type="ORF">SELMODRAFT_404271</name>
</gene>
<dbReference type="PROSITE" id="PS50600">
    <property type="entry name" value="ULP_PROTEASE"/>
    <property type="match status" value="1"/>
</dbReference>
<reference evidence="7 8" key="1">
    <citation type="journal article" date="2011" name="Science">
        <title>The Selaginella genome identifies genetic changes associated with the evolution of vascular plants.</title>
        <authorList>
            <person name="Banks J.A."/>
            <person name="Nishiyama T."/>
            <person name="Hasebe M."/>
            <person name="Bowman J.L."/>
            <person name="Gribskov M."/>
            <person name="dePamphilis C."/>
            <person name="Albert V.A."/>
            <person name="Aono N."/>
            <person name="Aoyama T."/>
            <person name="Ambrose B.A."/>
            <person name="Ashton N.W."/>
            <person name="Axtell M.J."/>
            <person name="Barker E."/>
            <person name="Barker M.S."/>
            <person name="Bennetzen J.L."/>
            <person name="Bonawitz N.D."/>
            <person name="Chapple C."/>
            <person name="Cheng C."/>
            <person name="Correa L.G."/>
            <person name="Dacre M."/>
            <person name="DeBarry J."/>
            <person name="Dreyer I."/>
            <person name="Elias M."/>
            <person name="Engstrom E.M."/>
            <person name="Estelle M."/>
            <person name="Feng L."/>
            <person name="Finet C."/>
            <person name="Floyd S.K."/>
            <person name="Frommer W.B."/>
            <person name="Fujita T."/>
            <person name="Gramzow L."/>
            <person name="Gutensohn M."/>
            <person name="Harholt J."/>
            <person name="Hattori M."/>
            <person name="Heyl A."/>
            <person name="Hirai T."/>
            <person name="Hiwatashi Y."/>
            <person name="Ishikawa M."/>
            <person name="Iwata M."/>
            <person name="Karol K.G."/>
            <person name="Koehler B."/>
            <person name="Kolukisaoglu U."/>
            <person name="Kubo M."/>
            <person name="Kurata T."/>
            <person name="Lalonde S."/>
            <person name="Li K."/>
            <person name="Li Y."/>
            <person name="Litt A."/>
            <person name="Lyons E."/>
            <person name="Manning G."/>
            <person name="Maruyama T."/>
            <person name="Michael T.P."/>
            <person name="Mikami K."/>
            <person name="Miyazaki S."/>
            <person name="Morinaga S."/>
            <person name="Murata T."/>
            <person name="Mueller-Roeber B."/>
            <person name="Nelson D.R."/>
            <person name="Obara M."/>
            <person name="Oguri Y."/>
            <person name="Olmstead R.G."/>
            <person name="Onodera N."/>
            <person name="Petersen B.L."/>
            <person name="Pils B."/>
            <person name="Prigge M."/>
            <person name="Rensing S.A."/>
            <person name="Riano-Pachon D.M."/>
            <person name="Roberts A.W."/>
            <person name="Sato Y."/>
            <person name="Scheller H.V."/>
            <person name="Schulz B."/>
            <person name="Schulz C."/>
            <person name="Shakirov E.V."/>
            <person name="Shibagaki N."/>
            <person name="Shinohara N."/>
            <person name="Shippen D.E."/>
            <person name="Soerensen I."/>
            <person name="Sotooka R."/>
            <person name="Sugimoto N."/>
            <person name="Sugita M."/>
            <person name="Sumikawa N."/>
            <person name="Tanurdzic M."/>
            <person name="Theissen G."/>
            <person name="Ulvskov P."/>
            <person name="Wakazuki S."/>
            <person name="Weng J.K."/>
            <person name="Willats W.W."/>
            <person name="Wipf D."/>
            <person name="Wolf P.G."/>
            <person name="Yang L."/>
            <person name="Zimmer A.D."/>
            <person name="Zhu Q."/>
            <person name="Mitros T."/>
            <person name="Hellsten U."/>
            <person name="Loque D."/>
            <person name="Otillar R."/>
            <person name="Salamov A."/>
            <person name="Schmutz J."/>
            <person name="Shapiro H."/>
            <person name="Lindquist E."/>
            <person name="Lucas S."/>
            <person name="Rokhsar D."/>
            <person name="Grigoriev I.V."/>
        </authorList>
    </citation>
    <scope>NUCLEOTIDE SEQUENCE [LARGE SCALE GENOMIC DNA]</scope>
</reference>
<evidence type="ECO:0000313" key="7">
    <source>
        <dbReference type="EMBL" id="EFJ35930.1"/>
    </source>
</evidence>
<dbReference type="GO" id="GO:0016926">
    <property type="term" value="P:protein desumoylation"/>
    <property type="evidence" value="ECO:0007669"/>
    <property type="project" value="UniProtKB-ARBA"/>
</dbReference>
<dbReference type="PANTHER" id="PTHR46915">
    <property type="entry name" value="UBIQUITIN-LIKE PROTEASE 4-RELATED"/>
    <property type="match status" value="1"/>
</dbReference>
<dbReference type="FunCoup" id="D8QUT7">
    <property type="interactions" value="1913"/>
</dbReference>
<feature type="compositionally biased region" description="Polar residues" evidence="5">
    <location>
        <begin position="545"/>
        <end position="557"/>
    </location>
</feature>
<dbReference type="EMBL" id="GL377567">
    <property type="protein sequence ID" value="EFJ35930.1"/>
    <property type="molecule type" value="Genomic_DNA"/>
</dbReference>
<keyword evidence="8" id="KW-1185">Reference proteome</keyword>
<dbReference type="InterPro" id="IPR038765">
    <property type="entry name" value="Papain-like_cys_pep_sf"/>
</dbReference>
<dbReference type="OrthoDB" id="442460at2759"/>
<evidence type="ECO:0000256" key="4">
    <source>
        <dbReference type="ARBA" id="ARBA00022807"/>
    </source>
</evidence>
<keyword evidence="3" id="KW-0378">Hydrolase</keyword>
<dbReference type="GO" id="GO:0006508">
    <property type="term" value="P:proteolysis"/>
    <property type="evidence" value="ECO:0007669"/>
    <property type="project" value="UniProtKB-KW"/>
</dbReference>
<proteinExistence type="inferred from homology"/>
<feature type="compositionally biased region" description="Polar residues" evidence="5">
    <location>
        <begin position="478"/>
        <end position="495"/>
    </location>
</feature>
<dbReference type="PANTHER" id="PTHR46915:SF2">
    <property type="entry name" value="UBIQUITIN-LIKE PROTEASE 4"/>
    <property type="match status" value="1"/>
</dbReference>
<dbReference type="GO" id="GO:0005634">
    <property type="term" value="C:nucleus"/>
    <property type="evidence" value="ECO:0000318"/>
    <property type="project" value="GO_Central"/>
</dbReference>
<dbReference type="Gene3D" id="1.10.418.20">
    <property type="match status" value="1"/>
</dbReference>
<dbReference type="Pfam" id="PF02902">
    <property type="entry name" value="Peptidase_C48"/>
    <property type="match status" value="1"/>
</dbReference>
<feature type="region of interest" description="Disordered" evidence="5">
    <location>
        <begin position="53"/>
        <end position="138"/>
    </location>
</feature>
<feature type="region of interest" description="Disordered" evidence="5">
    <location>
        <begin position="478"/>
        <end position="580"/>
    </location>
</feature>
<dbReference type="OMA" id="HFQPGQM"/>